<dbReference type="AlphaFoldDB" id="A0A8C7ED03"/>
<evidence type="ECO:0000313" key="5">
    <source>
        <dbReference type="Proteomes" id="UP000694420"/>
    </source>
</evidence>
<dbReference type="GO" id="GO:0005882">
    <property type="term" value="C:intermediate filament"/>
    <property type="evidence" value="ECO:0007669"/>
    <property type="project" value="UniProtKB-KW"/>
</dbReference>
<organism evidence="4 5">
    <name type="scientific">Nothoprocta perdicaria</name>
    <name type="common">Chilean tinamou</name>
    <name type="synonym">Crypturus perdicarius</name>
    <dbReference type="NCBI Taxonomy" id="30464"/>
    <lineage>
        <taxon>Eukaryota</taxon>
        <taxon>Metazoa</taxon>
        <taxon>Chordata</taxon>
        <taxon>Craniata</taxon>
        <taxon>Vertebrata</taxon>
        <taxon>Euteleostomi</taxon>
        <taxon>Archelosauria</taxon>
        <taxon>Archosauria</taxon>
        <taxon>Dinosauria</taxon>
        <taxon>Saurischia</taxon>
        <taxon>Theropoda</taxon>
        <taxon>Coelurosauria</taxon>
        <taxon>Aves</taxon>
        <taxon>Palaeognathae</taxon>
        <taxon>Tinamiformes</taxon>
        <taxon>Tinamidae</taxon>
        <taxon>Nothoprocta</taxon>
    </lineage>
</organism>
<evidence type="ECO:0000256" key="1">
    <source>
        <dbReference type="ARBA" id="ARBA00008702"/>
    </source>
</evidence>
<dbReference type="GeneID" id="112956984"/>
<dbReference type="Proteomes" id="UP000694420">
    <property type="component" value="Unplaced"/>
</dbReference>
<comment type="subunit">
    <text evidence="3">The avian keratins (F-ker, S-ker, C-ker and B-ker) are a complex mixture of very similar polypeptides.</text>
</comment>
<name>A0A8C7ED03_NOTPE</name>
<reference evidence="4" key="2">
    <citation type="submission" date="2025-09" db="UniProtKB">
        <authorList>
            <consortium name="Ensembl"/>
        </authorList>
    </citation>
    <scope>IDENTIFICATION</scope>
</reference>
<comment type="similarity">
    <text evidence="1 3">Belongs to the avian keratin family.</text>
</comment>
<evidence type="ECO:0000256" key="2">
    <source>
        <dbReference type="ARBA" id="ARBA00022744"/>
    </source>
</evidence>
<dbReference type="RefSeq" id="XP_025906259.1">
    <property type="nucleotide sequence ID" value="XM_026050474.1"/>
</dbReference>
<accession>A0A8C7ED03</accession>
<protein>
    <recommendedName>
        <fullName evidence="3">Keratin</fullName>
    </recommendedName>
</protein>
<keyword evidence="5" id="KW-1185">Reference proteome</keyword>
<dbReference type="KEGG" id="npd:112956984"/>
<dbReference type="PANTHER" id="PTHR31203">
    <property type="entry name" value="BETA-KERATIN-RELATED PROTEIN-RELATED"/>
    <property type="match status" value="1"/>
</dbReference>
<proteinExistence type="inferred from homology"/>
<dbReference type="Pfam" id="PF02422">
    <property type="entry name" value="Keratin"/>
    <property type="match status" value="1"/>
</dbReference>
<reference evidence="4" key="1">
    <citation type="submission" date="2025-08" db="UniProtKB">
        <authorList>
            <consortium name="Ensembl"/>
        </authorList>
    </citation>
    <scope>IDENTIFICATION</scope>
</reference>
<dbReference type="Ensembl" id="ENSNPET00000011154.1">
    <property type="protein sequence ID" value="ENSNPEP00000010876.1"/>
    <property type="gene ID" value="ENSNPEG00000008171.1"/>
</dbReference>
<sequence length="135" mass="14423">MASEQLASAVSCEAKCPQPLAASSNEPCVVACPDSRVIIFPPPVVVTFPGPILTTCPQQTVVGSSESPEVALTEPLAAAPLATEVAGQLEAAAEKLAPQVLSRPEPRYVPKYSYTYSSQWTHPCNSYRSGKRWTY</sequence>
<dbReference type="InterPro" id="IPR003461">
    <property type="entry name" value="Keratin"/>
</dbReference>
<dbReference type="GO" id="GO:0005200">
    <property type="term" value="F:structural constituent of cytoskeleton"/>
    <property type="evidence" value="ECO:0007669"/>
    <property type="project" value="InterPro"/>
</dbReference>
<dbReference type="OrthoDB" id="9380305at2759"/>
<gene>
    <name evidence="4" type="primary">LOC112956984</name>
</gene>
<dbReference type="PANTHER" id="PTHR31203:SF1">
    <property type="entry name" value="BETA-KERATIN-RELATED PROTEIN-RELATED"/>
    <property type="match status" value="1"/>
</dbReference>
<evidence type="ECO:0000313" key="4">
    <source>
        <dbReference type="Ensembl" id="ENSNPEP00000010876.1"/>
    </source>
</evidence>
<evidence type="ECO:0000256" key="3">
    <source>
        <dbReference type="RuleBase" id="RU364002"/>
    </source>
</evidence>
<keyword evidence="2 3" id="KW-0416">Keratin</keyword>